<dbReference type="AlphaFoldDB" id="A0A2W7MVP5"/>
<evidence type="ECO:0000313" key="2">
    <source>
        <dbReference type="Proteomes" id="UP000248646"/>
    </source>
</evidence>
<name>A0A2W7MVP5_9BACI</name>
<evidence type="ECO:0000313" key="1">
    <source>
        <dbReference type="EMBL" id="PZX07881.1"/>
    </source>
</evidence>
<dbReference type="OrthoDB" id="2879907at2"/>
<gene>
    <name evidence="1" type="ORF">C7437_1011003</name>
</gene>
<dbReference type="Proteomes" id="UP000248646">
    <property type="component" value="Unassembled WGS sequence"/>
</dbReference>
<sequence>MGRTNKSVSFNDEDELDVELLNHAERPNRLTGKKRNFSKYVKRLIDEDIKREAAGNKRGLPSIEDEPIVSKKKDAYTLELMQGYL</sequence>
<dbReference type="EMBL" id="QKZI01000001">
    <property type="protein sequence ID" value="PZX07881.1"/>
    <property type="molecule type" value="Genomic_DNA"/>
</dbReference>
<protein>
    <submittedName>
        <fullName evidence="1">Uncharacterized protein</fullName>
    </submittedName>
</protein>
<proteinExistence type="predicted"/>
<keyword evidence="2" id="KW-1185">Reference proteome</keyword>
<reference evidence="1 2" key="1">
    <citation type="submission" date="2018-06" db="EMBL/GenBank/DDBJ databases">
        <title>Genomic Encyclopedia of Type Strains, Phase IV (KMG-IV): sequencing the most valuable type-strain genomes for metagenomic binning, comparative biology and taxonomic classification.</title>
        <authorList>
            <person name="Goeker M."/>
        </authorList>
    </citation>
    <scope>NUCLEOTIDE SEQUENCE [LARGE SCALE GENOMIC DNA]</scope>
    <source>
        <strain evidence="1 2">DSM 5</strain>
    </source>
</reference>
<comment type="caution">
    <text evidence="1">The sequence shown here is derived from an EMBL/GenBank/DDBJ whole genome shotgun (WGS) entry which is preliminary data.</text>
</comment>
<accession>A0A2W7MVP5</accession>
<organism evidence="1 2">
    <name type="scientific">Psychrobacillus insolitus</name>
    <dbReference type="NCBI Taxonomy" id="1461"/>
    <lineage>
        <taxon>Bacteria</taxon>
        <taxon>Bacillati</taxon>
        <taxon>Bacillota</taxon>
        <taxon>Bacilli</taxon>
        <taxon>Bacillales</taxon>
        <taxon>Bacillaceae</taxon>
        <taxon>Psychrobacillus</taxon>
    </lineage>
</organism>
<dbReference type="RefSeq" id="WP_111438496.1">
    <property type="nucleotide sequence ID" value="NZ_QKZI01000001.1"/>
</dbReference>